<dbReference type="Gene3D" id="1.20.120.450">
    <property type="entry name" value="dinb family like domain"/>
    <property type="match status" value="1"/>
</dbReference>
<evidence type="ECO:0000313" key="2">
    <source>
        <dbReference type="EMBL" id="OAZ05442.1"/>
    </source>
</evidence>
<feature type="coiled-coil region" evidence="1">
    <location>
        <begin position="7"/>
        <end position="34"/>
    </location>
</feature>
<comment type="caution">
    <text evidence="2">The sequence shown here is derived from an EMBL/GenBank/DDBJ whole genome shotgun (WGS) entry which is preliminary data.</text>
</comment>
<sequence length="148" mass="17077">MLIQTLQTLFKRDLTSLKREINAYQNEAAIWSTDQQINNSAGNLCLHLIGNLNTYIGAEIGKTNYVRNRDLEFSAKNISKSELIQKIDETITVVHQSLDLLREEDLETEYPLLVLDKKTSYDFFLVHLASHLAYHLGQISYHRRLLDA</sequence>
<evidence type="ECO:0000313" key="3">
    <source>
        <dbReference type="Proteomes" id="UP000093807"/>
    </source>
</evidence>
<dbReference type="Pfam" id="PF07609">
    <property type="entry name" value="DUF1572"/>
    <property type="match status" value="1"/>
</dbReference>
<dbReference type="AlphaFoldDB" id="A0A199XVH3"/>
<dbReference type="PATRIC" id="fig|29536.5.peg.140"/>
<evidence type="ECO:0000256" key="1">
    <source>
        <dbReference type="SAM" id="Coils"/>
    </source>
</evidence>
<reference evidence="2 3" key="1">
    <citation type="submission" date="2016-06" db="EMBL/GenBank/DDBJ databases">
        <title>Draft genome sequence of Flavobacterium succinicans strain DD5b.</title>
        <authorList>
            <person name="Poehlein A."/>
            <person name="Daniel R."/>
            <person name="Simeonova D.D."/>
        </authorList>
    </citation>
    <scope>NUCLEOTIDE SEQUENCE [LARGE SCALE GENOMIC DNA]</scope>
    <source>
        <strain evidence="2 3">DD5b</strain>
    </source>
</reference>
<name>A0A199XVH3_9FLAO</name>
<keyword evidence="3" id="KW-1185">Reference proteome</keyword>
<dbReference type="Proteomes" id="UP000093807">
    <property type="component" value="Unassembled WGS sequence"/>
</dbReference>
<dbReference type="InterPro" id="IPR034660">
    <property type="entry name" value="DinB/YfiT-like"/>
</dbReference>
<gene>
    <name evidence="2" type="ORF">FLB_01360</name>
</gene>
<evidence type="ECO:0008006" key="4">
    <source>
        <dbReference type="Google" id="ProtNLM"/>
    </source>
</evidence>
<dbReference type="InterPro" id="IPR011466">
    <property type="entry name" value="DUF1572"/>
</dbReference>
<keyword evidence="1" id="KW-0175">Coiled coil</keyword>
<proteinExistence type="predicted"/>
<dbReference type="SUPFAM" id="SSF109854">
    <property type="entry name" value="DinB/YfiT-like putative metalloenzymes"/>
    <property type="match status" value="1"/>
</dbReference>
<protein>
    <recommendedName>
        <fullName evidence="4">DinB superfamily protein</fullName>
    </recommendedName>
</protein>
<dbReference type="OrthoDB" id="893570at2"/>
<organism evidence="2 3">
    <name type="scientific">Flavobacterium succinicans</name>
    <dbReference type="NCBI Taxonomy" id="29536"/>
    <lineage>
        <taxon>Bacteria</taxon>
        <taxon>Pseudomonadati</taxon>
        <taxon>Bacteroidota</taxon>
        <taxon>Flavobacteriia</taxon>
        <taxon>Flavobacteriales</taxon>
        <taxon>Flavobacteriaceae</taxon>
        <taxon>Flavobacterium</taxon>
    </lineage>
</organism>
<accession>A0A199XVH3</accession>
<dbReference type="EMBL" id="JMTM01000006">
    <property type="protein sequence ID" value="OAZ05442.1"/>
    <property type="molecule type" value="Genomic_DNA"/>
</dbReference>
<dbReference type="RefSeq" id="WP_064714042.1">
    <property type="nucleotide sequence ID" value="NZ_JMTM01000006.1"/>
</dbReference>